<gene>
    <name evidence="2" type="ORF">H9647_14420</name>
</gene>
<comment type="caution">
    <text evidence="2">The sequence shown here is derived from an EMBL/GenBank/DDBJ whole genome shotgun (WGS) entry which is preliminary data.</text>
</comment>
<organism evidence="2 3">
    <name type="scientific">Paenibacillus gallinarum</name>
    <dbReference type="NCBI Taxonomy" id="2762232"/>
    <lineage>
        <taxon>Bacteria</taxon>
        <taxon>Bacillati</taxon>
        <taxon>Bacillota</taxon>
        <taxon>Bacilli</taxon>
        <taxon>Bacillales</taxon>
        <taxon>Paenibacillaceae</taxon>
        <taxon>Paenibacillus</taxon>
    </lineage>
</organism>
<evidence type="ECO:0000259" key="1">
    <source>
        <dbReference type="PROSITE" id="PS51186"/>
    </source>
</evidence>
<dbReference type="Proteomes" id="UP000608071">
    <property type="component" value="Unassembled WGS sequence"/>
</dbReference>
<dbReference type="Pfam" id="PF08445">
    <property type="entry name" value="FR47"/>
    <property type="match status" value="1"/>
</dbReference>
<dbReference type="RefSeq" id="WP_191801102.1">
    <property type="nucleotide sequence ID" value="NZ_JACSQL010000006.1"/>
</dbReference>
<name>A0ABR8T0J0_9BACL</name>
<dbReference type="EMBL" id="JACSQL010000006">
    <property type="protein sequence ID" value="MBD7969266.1"/>
    <property type="molecule type" value="Genomic_DNA"/>
</dbReference>
<dbReference type="Pfam" id="PF00583">
    <property type="entry name" value="Acetyltransf_1"/>
    <property type="match status" value="1"/>
</dbReference>
<dbReference type="InterPro" id="IPR016181">
    <property type="entry name" value="Acyl_CoA_acyltransferase"/>
</dbReference>
<dbReference type="Gene3D" id="3.40.630.30">
    <property type="match status" value="2"/>
</dbReference>
<feature type="domain" description="N-acetyltransferase" evidence="1">
    <location>
        <begin position="156"/>
        <end position="292"/>
    </location>
</feature>
<feature type="domain" description="N-acetyltransferase" evidence="1">
    <location>
        <begin position="1"/>
        <end position="139"/>
    </location>
</feature>
<proteinExistence type="predicted"/>
<evidence type="ECO:0000313" key="3">
    <source>
        <dbReference type="Proteomes" id="UP000608071"/>
    </source>
</evidence>
<dbReference type="PROSITE" id="PS51186">
    <property type="entry name" value="GNAT"/>
    <property type="match status" value="2"/>
</dbReference>
<dbReference type="SUPFAM" id="SSF55729">
    <property type="entry name" value="Acyl-CoA N-acyltransferases (Nat)"/>
    <property type="match status" value="2"/>
</dbReference>
<dbReference type="CDD" id="cd04301">
    <property type="entry name" value="NAT_SF"/>
    <property type="match status" value="2"/>
</dbReference>
<dbReference type="PANTHER" id="PTHR43617">
    <property type="entry name" value="L-AMINO ACID N-ACETYLTRANSFERASE"/>
    <property type="match status" value="1"/>
</dbReference>
<accession>A0ABR8T0J0</accession>
<dbReference type="InterPro" id="IPR013653">
    <property type="entry name" value="GCN5-like_dom"/>
</dbReference>
<dbReference type="InterPro" id="IPR000182">
    <property type="entry name" value="GNAT_dom"/>
</dbReference>
<reference evidence="2 3" key="1">
    <citation type="submission" date="2020-08" db="EMBL/GenBank/DDBJ databases">
        <title>A Genomic Blueprint of the Chicken Gut Microbiome.</title>
        <authorList>
            <person name="Gilroy R."/>
            <person name="Ravi A."/>
            <person name="Getino M."/>
            <person name="Pursley I."/>
            <person name="Horton D.L."/>
            <person name="Alikhan N.-F."/>
            <person name="Baker D."/>
            <person name="Gharbi K."/>
            <person name="Hall N."/>
            <person name="Watson M."/>
            <person name="Adriaenssens E.M."/>
            <person name="Foster-Nyarko E."/>
            <person name="Jarju S."/>
            <person name="Secka A."/>
            <person name="Antonio M."/>
            <person name="Oren A."/>
            <person name="Chaudhuri R."/>
            <person name="La Ragione R.M."/>
            <person name="Hildebrand F."/>
            <person name="Pallen M.J."/>
        </authorList>
    </citation>
    <scope>NUCLEOTIDE SEQUENCE [LARGE SCALE GENOMIC DNA]</scope>
    <source>
        <strain evidence="2 3">Sa2BVA9</strain>
    </source>
</reference>
<keyword evidence="3" id="KW-1185">Reference proteome</keyword>
<evidence type="ECO:0000313" key="2">
    <source>
        <dbReference type="EMBL" id="MBD7969266.1"/>
    </source>
</evidence>
<protein>
    <submittedName>
        <fullName evidence="2">GNAT family N-acetyltransferase</fullName>
    </submittedName>
</protein>
<dbReference type="InterPro" id="IPR050276">
    <property type="entry name" value="MshD_Acetyltransferase"/>
</dbReference>
<sequence length="296" mass="34868">MEDLVIELYNPERDRTLIKAMLYGNEQYDEIFRANEGDFQRNIHVARYKGVTVGFLSFGPFRRQTVTTIFIRNEYRRMGIGSELMKRANQLLSKNEEVERSIGVCMDGDRSSLQFIYKNGYYISYSSYIMELEGELLTESQAFIRHYEEEDYITCHNISELAFYKMHEHINMLPSYYYPPNERERQRFAEDRTNRFVMLVDDEIVAVGIIDGNELSHVSVRPDLQGRGYGRAFVSFLVNEIKRRGAKSVKLWVVKGNPAKKLYESLGFREKSLNHWVTKYYRPDTRLSRPPSHLLS</sequence>